<dbReference type="EMBL" id="JBHTOC010000005">
    <property type="protein sequence ID" value="MFD1429507.1"/>
    <property type="molecule type" value="Genomic_DNA"/>
</dbReference>
<protein>
    <submittedName>
        <fullName evidence="4">GNAT family N-acetyltransferase</fullName>
        <ecNumber evidence="4">2.3.-.-</ecNumber>
    </submittedName>
</protein>
<evidence type="ECO:0000313" key="5">
    <source>
        <dbReference type="Proteomes" id="UP001597196"/>
    </source>
</evidence>
<evidence type="ECO:0000313" key="4">
    <source>
        <dbReference type="EMBL" id="MFD1429507.1"/>
    </source>
</evidence>
<gene>
    <name evidence="4" type="ORF">ACFQ4P_04500</name>
</gene>
<dbReference type="PROSITE" id="PS51186">
    <property type="entry name" value="GNAT"/>
    <property type="match status" value="1"/>
</dbReference>
<dbReference type="Gene3D" id="3.40.630.30">
    <property type="match status" value="1"/>
</dbReference>
<evidence type="ECO:0000256" key="2">
    <source>
        <dbReference type="ARBA" id="ARBA00023315"/>
    </source>
</evidence>
<dbReference type="EC" id="2.3.-.-" evidence="4"/>
<dbReference type="PANTHER" id="PTHR43877">
    <property type="entry name" value="AMINOALKYLPHOSPHONATE N-ACETYLTRANSFERASE-RELATED-RELATED"/>
    <property type="match status" value="1"/>
</dbReference>
<keyword evidence="1 4" id="KW-0808">Transferase</keyword>
<keyword evidence="5" id="KW-1185">Reference proteome</keyword>
<dbReference type="InterPro" id="IPR000182">
    <property type="entry name" value="GNAT_dom"/>
</dbReference>
<comment type="caution">
    <text evidence="4">The sequence shown here is derived from an EMBL/GenBank/DDBJ whole genome shotgun (WGS) entry which is preliminary data.</text>
</comment>
<evidence type="ECO:0000256" key="1">
    <source>
        <dbReference type="ARBA" id="ARBA00022679"/>
    </source>
</evidence>
<keyword evidence="2 4" id="KW-0012">Acyltransferase</keyword>
<proteinExistence type="predicted"/>
<dbReference type="SUPFAM" id="SSF55729">
    <property type="entry name" value="Acyl-CoA N-acyltransferases (Nat)"/>
    <property type="match status" value="1"/>
</dbReference>
<dbReference type="Proteomes" id="UP001597196">
    <property type="component" value="Unassembled WGS sequence"/>
</dbReference>
<feature type="domain" description="N-acetyltransferase" evidence="3">
    <location>
        <begin position="1"/>
        <end position="157"/>
    </location>
</feature>
<organism evidence="4 5">
    <name type="scientific">Lacticaseibacillus mingshuiensis</name>
    <dbReference type="NCBI Taxonomy" id="2799574"/>
    <lineage>
        <taxon>Bacteria</taxon>
        <taxon>Bacillati</taxon>
        <taxon>Bacillota</taxon>
        <taxon>Bacilli</taxon>
        <taxon>Lactobacillales</taxon>
        <taxon>Lactobacillaceae</taxon>
        <taxon>Lacticaseibacillus</taxon>
    </lineage>
</organism>
<dbReference type="PANTHER" id="PTHR43877:SF2">
    <property type="entry name" value="AMINOALKYLPHOSPHONATE N-ACETYLTRANSFERASE-RELATED"/>
    <property type="match status" value="1"/>
</dbReference>
<reference evidence="5" key="1">
    <citation type="journal article" date="2019" name="Int. J. Syst. Evol. Microbiol.">
        <title>The Global Catalogue of Microorganisms (GCM) 10K type strain sequencing project: providing services to taxonomists for standard genome sequencing and annotation.</title>
        <authorList>
            <consortium name="The Broad Institute Genomics Platform"/>
            <consortium name="The Broad Institute Genome Sequencing Center for Infectious Disease"/>
            <person name="Wu L."/>
            <person name="Ma J."/>
        </authorList>
    </citation>
    <scope>NUCLEOTIDE SEQUENCE [LARGE SCALE GENOMIC DNA]</scope>
    <source>
        <strain evidence="5">CCM 8980</strain>
    </source>
</reference>
<dbReference type="InterPro" id="IPR016181">
    <property type="entry name" value="Acyl_CoA_acyltransferase"/>
</dbReference>
<dbReference type="GO" id="GO:0016746">
    <property type="term" value="F:acyltransferase activity"/>
    <property type="evidence" value="ECO:0007669"/>
    <property type="project" value="UniProtKB-KW"/>
</dbReference>
<sequence>MTVRPATLSDLKIISQMQKKLNFEMAKLVPDMIRFNQQDATAELADALVMPQRQYFIALSELRPAGFAAAFEATVSDNPSFVPHRLCVLSELWVDSNMRRQHLGTALLHAVDDWRNNRQLEYLQLDVLAENKGALAFYRASGFLETQLTMVRGRIPN</sequence>
<accession>A0ABW4CFD5</accession>
<dbReference type="Pfam" id="PF00583">
    <property type="entry name" value="Acetyltransf_1"/>
    <property type="match status" value="1"/>
</dbReference>
<dbReference type="InterPro" id="IPR050832">
    <property type="entry name" value="Bact_Acetyltransf"/>
</dbReference>
<dbReference type="CDD" id="cd04301">
    <property type="entry name" value="NAT_SF"/>
    <property type="match status" value="1"/>
</dbReference>
<name>A0ABW4CFD5_9LACO</name>
<dbReference type="RefSeq" id="WP_203628348.1">
    <property type="nucleotide sequence ID" value="NZ_BOLQ01000024.1"/>
</dbReference>
<evidence type="ECO:0000259" key="3">
    <source>
        <dbReference type="PROSITE" id="PS51186"/>
    </source>
</evidence>